<dbReference type="EMBL" id="ML992703">
    <property type="protein sequence ID" value="KAF2207506.1"/>
    <property type="molecule type" value="Genomic_DNA"/>
</dbReference>
<evidence type="ECO:0000256" key="2">
    <source>
        <dbReference type="SAM" id="Phobius"/>
    </source>
</evidence>
<keyword evidence="2" id="KW-1133">Transmembrane helix</keyword>
<evidence type="ECO:0000256" key="1">
    <source>
        <dbReference type="SAM" id="MobiDB-lite"/>
    </source>
</evidence>
<dbReference type="OrthoDB" id="3692311at2759"/>
<feature type="compositionally biased region" description="Polar residues" evidence="1">
    <location>
        <begin position="124"/>
        <end position="133"/>
    </location>
</feature>
<feature type="region of interest" description="Disordered" evidence="1">
    <location>
        <begin position="185"/>
        <end position="204"/>
    </location>
</feature>
<reference evidence="3" key="1">
    <citation type="journal article" date="2020" name="Stud. Mycol.">
        <title>101 Dothideomycetes genomes: a test case for predicting lifestyles and emergence of pathogens.</title>
        <authorList>
            <person name="Haridas S."/>
            <person name="Albert R."/>
            <person name="Binder M."/>
            <person name="Bloem J."/>
            <person name="Labutti K."/>
            <person name="Salamov A."/>
            <person name="Andreopoulos B."/>
            <person name="Baker S."/>
            <person name="Barry K."/>
            <person name="Bills G."/>
            <person name="Bluhm B."/>
            <person name="Cannon C."/>
            <person name="Castanera R."/>
            <person name="Culley D."/>
            <person name="Daum C."/>
            <person name="Ezra D."/>
            <person name="Gonzalez J."/>
            <person name="Henrissat B."/>
            <person name="Kuo A."/>
            <person name="Liang C."/>
            <person name="Lipzen A."/>
            <person name="Lutzoni F."/>
            <person name="Magnuson J."/>
            <person name="Mondo S."/>
            <person name="Nolan M."/>
            <person name="Ohm R."/>
            <person name="Pangilinan J."/>
            <person name="Park H.-J."/>
            <person name="Ramirez L."/>
            <person name="Alfaro M."/>
            <person name="Sun H."/>
            <person name="Tritt A."/>
            <person name="Yoshinaga Y."/>
            <person name="Zwiers L.-H."/>
            <person name="Turgeon B."/>
            <person name="Goodwin S."/>
            <person name="Spatafora J."/>
            <person name="Crous P."/>
            <person name="Grigoriev I."/>
        </authorList>
    </citation>
    <scope>NUCLEOTIDE SEQUENCE</scope>
    <source>
        <strain evidence="3">SCOH1-5</strain>
    </source>
</reference>
<evidence type="ECO:0000313" key="3">
    <source>
        <dbReference type="EMBL" id="KAF2207506.1"/>
    </source>
</evidence>
<feature type="region of interest" description="Disordered" evidence="1">
    <location>
        <begin position="215"/>
        <end position="286"/>
    </location>
</feature>
<name>A0A6A6F195_9PEZI</name>
<dbReference type="AlphaFoldDB" id="A0A6A6F195"/>
<feature type="compositionally biased region" description="Polar residues" evidence="1">
    <location>
        <begin position="217"/>
        <end position="236"/>
    </location>
</feature>
<dbReference type="Proteomes" id="UP000799539">
    <property type="component" value="Unassembled WGS sequence"/>
</dbReference>
<evidence type="ECO:0000313" key="4">
    <source>
        <dbReference type="Proteomes" id="UP000799539"/>
    </source>
</evidence>
<feature type="compositionally biased region" description="Basic and acidic residues" evidence="1">
    <location>
        <begin position="270"/>
        <end position="280"/>
    </location>
</feature>
<organism evidence="3 4">
    <name type="scientific">Cercospora zeae-maydis SCOH1-5</name>
    <dbReference type="NCBI Taxonomy" id="717836"/>
    <lineage>
        <taxon>Eukaryota</taxon>
        <taxon>Fungi</taxon>
        <taxon>Dikarya</taxon>
        <taxon>Ascomycota</taxon>
        <taxon>Pezizomycotina</taxon>
        <taxon>Dothideomycetes</taxon>
        <taxon>Dothideomycetidae</taxon>
        <taxon>Mycosphaerellales</taxon>
        <taxon>Mycosphaerellaceae</taxon>
        <taxon>Cercospora</taxon>
    </lineage>
</organism>
<keyword evidence="4" id="KW-1185">Reference proteome</keyword>
<feature type="compositionally biased region" description="Low complexity" evidence="1">
    <location>
        <begin position="185"/>
        <end position="196"/>
    </location>
</feature>
<proteinExistence type="predicted"/>
<keyword evidence="2" id="KW-0812">Transmembrane</keyword>
<keyword evidence="2" id="KW-0472">Membrane</keyword>
<feature type="region of interest" description="Disordered" evidence="1">
    <location>
        <begin position="124"/>
        <end position="147"/>
    </location>
</feature>
<accession>A0A6A6F195</accession>
<gene>
    <name evidence="3" type="ORF">CERZMDRAFT_88531</name>
</gene>
<feature type="transmembrane region" description="Helical" evidence="2">
    <location>
        <begin position="149"/>
        <end position="172"/>
    </location>
</feature>
<sequence length="286" mass="29868">MSYTEDVAQVIHVLSDAQQATSKRRASIPHSTEPYQISSVVPANSSHVSGDHELCGTYHGILAICADTLLPLGNFTSPPFWGCCTSPACSSDTGCASTALAGAFLTTNPSLAEPFLSLNETWEASDAGNTEPSPDSDTEDSGGGTNTGAIAGGVVGGVVALAAVLFGVIWMLRRHKRRAAAAAASSAPAAHAGKPGVPELSHDASTSVALKQLPGHWQTSPSVPSYHNSPEFQNGEWSPRPPSYFTHDPRVKPQHMSYELPGSQAGVEMDAIRTEQERKPPSSPAA</sequence>
<protein>
    <submittedName>
        <fullName evidence="3">Uncharacterized protein</fullName>
    </submittedName>
</protein>